<dbReference type="Proteomes" id="UP000051131">
    <property type="component" value="Unassembled WGS sequence"/>
</dbReference>
<comment type="caution">
    <text evidence="2">The sequence shown here is derived from an EMBL/GenBank/DDBJ whole genome shotgun (WGS) entry which is preliminary data.</text>
</comment>
<proteinExistence type="predicted"/>
<dbReference type="OrthoDB" id="2315616at2"/>
<keyword evidence="1" id="KW-0472">Membrane</keyword>
<dbReference type="InterPro" id="IPR019715">
    <property type="entry name" value="Haemolysin_XhlA"/>
</dbReference>
<evidence type="ECO:0000256" key="1">
    <source>
        <dbReference type="SAM" id="Phobius"/>
    </source>
</evidence>
<keyword evidence="3" id="KW-1185">Reference proteome</keyword>
<dbReference type="Pfam" id="PF10779">
    <property type="entry name" value="XhlA"/>
    <property type="match status" value="1"/>
</dbReference>
<evidence type="ECO:0000313" key="2">
    <source>
        <dbReference type="EMBL" id="KRM91506.1"/>
    </source>
</evidence>
<accession>A0A0R2CK69</accession>
<dbReference type="STRING" id="1423729.FC80_GL000474"/>
<dbReference type="PATRIC" id="fig|1423729.3.peg.476"/>
<organism evidence="2 3">
    <name type="scientific">Liquorilactobacillus cacaonum DSM 21116</name>
    <dbReference type="NCBI Taxonomy" id="1423729"/>
    <lineage>
        <taxon>Bacteria</taxon>
        <taxon>Bacillati</taxon>
        <taxon>Bacillota</taxon>
        <taxon>Bacilli</taxon>
        <taxon>Lactobacillales</taxon>
        <taxon>Lactobacillaceae</taxon>
        <taxon>Liquorilactobacillus</taxon>
    </lineage>
</organism>
<reference evidence="2 3" key="1">
    <citation type="journal article" date="2015" name="Genome Announc.">
        <title>Expanding the biotechnology potential of lactobacilli through comparative genomics of 213 strains and associated genera.</title>
        <authorList>
            <person name="Sun Z."/>
            <person name="Harris H.M."/>
            <person name="McCann A."/>
            <person name="Guo C."/>
            <person name="Argimon S."/>
            <person name="Zhang W."/>
            <person name="Yang X."/>
            <person name="Jeffery I.B."/>
            <person name="Cooney J.C."/>
            <person name="Kagawa T.F."/>
            <person name="Liu W."/>
            <person name="Song Y."/>
            <person name="Salvetti E."/>
            <person name="Wrobel A."/>
            <person name="Rasinkangas P."/>
            <person name="Parkhill J."/>
            <person name="Rea M.C."/>
            <person name="O'Sullivan O."/>
            <person name="Ritari J."/>
            <person name="Douillard F.P."/>
            <person name="Paul Ross R."/>
            <person name="Yang R."/>
            <person name="Briner A.E."/>
            <person name="Felis G.E."/>
            <person name="de Vos W.M."/>
            <person name="Barrangou R."/>
            <person name="Klaenhammer T.R."/>
            <person name="Caufield P.W."/>
            <person name="Cui Y."/>
            <person name="Zhang H."/>
            <person name="O'Toole P.W."/>
        </authorList>
    </citation>
    <scope>NUCLEOTIDE SEQUENCE [LARGE SCALE GENOMIC DNA]</scope>
    <source>
        <strain evidence="2 3">DSM 21116</strain>
    </source>
</reference>
<evidence type="ECO:0000313" key="3">
    <source>
        <dbReference type="Proteomes" id="UP000051131"/>
    </source>
</evidence>
<dbReference type="AlphaFoldDB" id="A0A0R2CK69"/>
<gene>
    <name evidence="2" type="ORF">FC80_GL000474</name>
</gene>
<name>A0A0R2CK69_9LACO</name>
<keyword evidence="1" id="KW-1133">Transmembrane helix</keyword>
<feature type="transmembrane region" description="Helical" evidence="1">
    <location>
        <begin position="44"/>
        <end position="65"/>
    </location>
</feature>
<sequence>MDIKERLARIESNTSGLNNTDAKADKALAKSVENEHDIAKLTSLLYWLYGLFIGTGIIGIGVYIIEKFL</sequence>
<dbReference type="EMBL" id="AYZE01000010">
    <property type="protein sequence ID" value="KRM91506.1"/>
    <property type="molecule type" value="Genomic_DNA"/>
</dbReference>
<protein>
    <recommendedName>
        <fullName evidence="4">Holin</fullName>
    </recommendedName>
</protein>
<keyword evidence="1" id="KW-0812">Transmembrane</keyword>
<evidence type="ECO:0008006" key="4">
    <source>
        <dbReference type="Google" id="ProtNLM"/>
    </source>
</evidence>